<dbReference type="AlphaFoldDB" id="A0ABD0WR26"/>
<evidence type="ECO:0000256" key="6">
    <source>
        <dbReference type="ARBA" id="ARBA00023328"/>
    </source>
</evidence>
<keyword evidence="3" id="KW-0158">Chromosome</keyword>
<sequence>MRNCVLVFSETQKKILTKTNSFKMDPMDSLENLASGLETVAVNRFQTPTVGSGPNESPAIEILRIKEQMSNQCFEMAVKLQTGESSRFCNTSDAEKDLADYTNALEEAKITHFNQSLALHRMQVWHAISEKLKQRDPEAEAMRGLTIRCLDLCSQIKTNQQKSFELQDEITVLQKQRLDLKRLTHEKMKEMEELKKREHPESEKYRNVLQKGQSNLEKYQRIVTITQNVLRGIIIASKVNWRNEPKLRDIAMTLDDILISDE</sequence>
<protein>
    <recommendedName>
        <fullName evidence="8">Centromere protein H C-terminal domain-containing protein</fullName>
    </recommendedName>
</protein>
<dbReference type="Pfam" id="PF05837">
    <property type="entry name" value="CENP-H"/>
    <property type="match status" value="1"/>
</dbReference>
<keyword evidence="10" id="KW-1185">Reference proteome</keyword>
<name>A0ABD0WR26_UMBPY</name>
<organism evidence="9 10">
    <name type="scientific">Umbra pygmaea</name>
    <name type="common">Eastern mudminnow</name>
    <dbReference type="NCBI Taxonomy" id="75934"/>
    <lineage>
        <taxon>Eukaryota</taxon>
        <taxon>Metazoa</taxon>
        <taxon>Chordata</taxon>
        <taxon>Craniata</taxon>
        <taxon>Vertebrata</taxon>
        <taxon>Euteleostomi</taxon>
        <taxon>Actinopterygii</taxon>
        <taxon>Neopterygii</taxon>
        <taxon>Teleostei</taxon>
        <taxon>Protacanthopterygii</taxon>
        <taxon>Esociformes</taxon>
        <taxon>Umbridae</taxon>
        <taxon>Umbra</taxon>
    </lineage>
</organism>
<dbReference type="PANTHER" id="PTHR48122:SF1">
    <property type="entry name" value="CENTROMERE PROTEIN H"/>
    <property type="match status" value="1"/>
</dbReference>
<dbReference type="InterPro" id="IPR008426">
    <property type="entry name" value="CENP-H_C"/>
</dbReference>
<dbReference type="GO" id="GO:0005634">
    <property type="term" value="C:nucleus"/>
    <property type="evidence" value="ECO:0007669"/>
    <property type="project" value="UniProtKB-SubCell"/>
</dbReference>
<evidence type="ECO:0000256" key="3">
    <source>
        <dbReference type="ARBA" id="ARBA00022454"/>
    </source>
</evidence>
<evidence type="ECO:0000313" key="10">
    <source>
        <dbReference type="Proteomes" id="UP001557470"/>
    </source>
</evidence>
<comment type="similarity">
    <text evidence="7">Belongs to the CENP-H/MCM16 family.</text>
</comment>
<accession>A0ABD0WR26</accession>
<gene>
    <name evidence="9" type="ORF">UPYG_G00183180</name>
</gene>
<evidence type="ECO:0000256" key="4">
    <source>
        <dbReference type="ARBA" id="ARBA00022838"/>
    </source>
</evidence>
<dbReference type="InterPro" id="IPR040034">
    <property type="entry name" value="CENP-H"/>
</dbReference>
<evidence type="ECO:0000259" key="8">
    <source>
        <dbReference type="Pfam" id="PF05837"/>
    </source>
</evidence>
<proteinExistence type="inferred from homology"/>
<evidence type="ECO:0000313" key="9">
    <source>
        <dbReference type="EMBL" id="KAL0979284.1"/>
    </source>
</evidence>
<evidence type="ECO:0000256" key="2">
    <source>
        <dbReference type="ARBA" id="ARBA00004629"/>
    </source>
</evidence>
<keyword evidence="5" id="KW-0539">Nucleus</keyword>
<comment type="subcellular location">
    <subcellularLocation>
        <location evidence="2">Chromosome</location>
        <location evidence="2">Centromere</location>
        <location evidence="2">Kinetochore</location>
    </subcellularLocation>
    <subcellularLocation>
        <location evidence="1">Nucleus</location>
    </subcellularLocation>
</comment>
<keyword evidence="6" id="KW-0137">Centromere</keyword>
<evidence type="ECO:0000256" key="5">
    <source>
        <dbReference type="ARBA" id="ARBA00023242"/>
    </source>
</evidence>
<reference evidence="9 10" key="1">
    <citation type="submission" date="2024-06" db="EMBL/GenBank/DDBJ databases">
        <authorList>
            <person name="Pan Q."/>
            <person name="Wen M."/>
            <person name="Jouanno E."/>
            <person name="Zahm M."/>
            <person name="Klopp C."/>
            <person name="Cabau C."/>
            <person name="Louis A."/>
            <person name="Berthelot C."/>
            <person name="Parey E."/>
            <person name="Roest Crollius H."/>
            <person name="Montfort J."/>
            <person name="Robinson-Rechavi M."/>
            <person name="Bouchez O."/>
            <person name="Lampietro C."/>
            <person name="Lopez Roques C."/>
            <person name="Donnadieu C."/>
            <person name="Postlethwait J."/>
            <person name="Bobe J."/>
            <person name="Verreycken H."/>
            <person name="Guiguen Y."/>
        </authorList>
    </citation>
    <scope>NUCLEOTIDE SEQUENCE [LARGE SCALE GENOMIC DNA]</scope>
    <source>
        <strain evidence="9">Up_M1</strain>
        <tissue evidence="9">Testis</tissue>
    </source>
</reference>
<comment type="caution">
    <text evidence="9">The sequence shown here is derived from an EMBL/GenBank/DDBJ whole genome shotgun (WGS) entry which is preliminary data.</text>
</comment>
<dbReference type="Proteomes" id="UP001557470">
    <property type="component" value="Unassembled WGS sequence"/>
</dbReference>
<evidence type="ECO:0000256" key="1">
    <source>
        <dbReference type="ARBA" id="ARBA00004123"/>
    </source>
</evidence>
<dbReference type="PANTHER" id="PTHR48122">
    <property type="entry name" value="CENTROMERE PROTEIN H"/>
    <property type="match status" value="1"/>
</dbReference>
<dbReference type="EMBL" id="JAGEUA010000005">
    <property type="protein sequence ID" value="KAL0979284.1"/>
    <property type="molecule type" value="Genomic_DNA"/>
</dbReference>
<feature type="domain" description="Centromere protein H C-terminal" evidence="8">
    <location>
        <begin position="61"/>
        <end position="254"/>
    </location>
</feature>
<dbReference type="GO" id="GO:0000776">
    <property type="term" value="C:kinetochore"/>
    <property type="evidence" value="ECO:0007669"/>
    <property type="project" value="UniProtKB-KW"/>
</dbReference>
<keyword evidence="4" id="KW-0995">Kinetochore</keyword>
<evidence type="ECO:0000256" key="7">
    <source>
        <dbReference type="ARBA" id="ARBA00025735"/>
    </source>
</evidence>